<dbReference type="HOGENOM" id="CLU_1679754_0_0_1"/>
<feature type="region of interest" description="Disordered" evidence="1">
    <location>
        <begin position="100"/>
        <end position="157"/>
    </location>
</feature>
<reference evidence="2 3" key="2">
    <citation type="journal article" date="2008" name="Bioinformatics">
        <title>Assembly reconciliation.</title>
        <authorList>
            <person name="Zimin A.V."/>
            <person name="Smith D.R."/>
            <person name="Sutton G."/>
            <person name="Yorke J.A."/>
        </authorList>
    </citation>
    <scope>NUCLEOTIDE SEQUENCE [LARGE SCALE GENOMIC DNA]</scope>
    <source>
        <strain evidence="2 3">TSC#14021-0224.01</strain>
    </source>
</reference>
<name>B3P438_DROER</name>
<dbReference type="EMBL" id="CH954181">
    <property type="protein sequence ID" value="EDV49212.1"/>
    <property type="molecule type" value="Genomic_DNA"/>
</dbReference>
<evidence type="ECO:0000313" key="3">
    <source>
        <dbReference type="Proteomes" id="UP000008711"/>
    </source>
</evidence>
<organism evidence="2 3">
    <name type="scientific">Drosophila erecta</name>
    <name type="common">Fruit fly</name>
    <dbReference type="NCBI Taxonomy" id="7220"/>
    <lineage>
        <taxon>Eukaryota</taxon>
        <taxon>Metazoa</taxon>
        <taxon>Ecdysozoa</taxon>
        <taxon>Arthropoda</taxon>
        <taxon>Hexapoda</taxon>
        <taxon>Insecta</taxon>
        <taxon>Pterygota</taxon>
        <taxon>Neoptera</taxon>
        <taxon>Endopterygota</taxon>
        <taxon>Diptera</taxon>
        <taxon>Brachycera</taxon>
        <taxon>Muscomorpha</taxon>
        <taxon>Ephydroidea</taxon>
        <taxon>Drosophilidae</taxon>
        <taxon>Drosophila</taxon>
        <taxon>Sophophora</taxon>
    </lineage>
</organism>
<feature type="compositionally biased region" description="Polar residues" evidence="1">
    <location>
        <begin position="17"/>
        <end position="28"/>
    </location>
</feature>
<evidence type="ECO:0000313" key="2">
    <source>
        <dbReference type="EMBL" id="EDV49212.1"/>
    </source>
</evidence>
<gene>
    <name evidence="2" type="primary">Dere\GG17042</name>
    <name evidence="2" type="ORF">Dere_GG17042</name>
</gene>
<proteinExistence type="predicted"/>
<feature type="compositionally biased region" description="Basic and acidic residues" evidence="1">
    <location>
        <begin position="147"/>
        <end position="157"/>
    </location>
</feature>
<reference evidence="2 3" key="1">
    <citation type="journal article" date="2007" name="Nature">
        <title>Evolution of genes and genomes on the Drosophila phylogeny.</title>
        <authorList>
            <consortium name="Drosophila 12 Genomes Consortium"/>
            <person name="Clark A.G."/>
            <person name="Eisen M.B."/>
            <person name="Smith D.R."/>
            <person name="Bergman C.M."/>
            <person name="Oliver B."/>
            <person name="Markow T.A."/>
            <person name="Kaufman T.C."/>
            <person name="Kellis M."/>
            <person name="Gelbart W."/>
            <person name="Iyer V.N."/>
            <person name="Pollard D.A."/>
            <person name="Sackton T.B."/>
            <person name="Larracuente A.M."/>
            <person name="Singh N.D."/>
            <person name="Abad J.P."/>
            <person name="Abt D.N."/>
            <person name="Adryan B."/>
            <person name="Aguade M."/>
            <person name="Akashi H."/>
            <person name="Anderson W.W."/>
            <person name="Aquadro C.F."/>
            <person name="Ardell D.H."/>
            <person name="Arguello R."/>
            <person name="Artieri C.G."/>
            <person name="Barbash D.A."/>
            <person name="Barker D."/>
            <person name="Barsanti P."/>
            <person name="Batterham P."/>
            <person name="Batzoglou S."/>
            <person name="Begun D."/>
            <person name="Bhutkar A."/>
            <person name="Blanco E."/>
            <person name="Bosak S.A."/>
            <person name="Bradley R.K."/>
            <person name="Brand A.D."/>
            <person name="Brent M.R."/>
            <person name="Brooks A.N."/>
            <person name="Brown R.H."/>
            <person name="Butlin R.K."/>
            <person name="Caggese C."/>
            <person name="Calvi B.R."/>
            <person name="Bernardo de Carvalho A."/>
            <person name="Caspi A."/>
            <person name="Castrezana S."/>
            <person name="Celniker S.E."/>
            <person name="Chang J.L."/>
            <person name="Chapple C."/>
            <person name="Chatterji S."/>
            <person name="Chinwalla A."/>
            <person name="Civetta A."/>
            <person name="Clifton S.W."/>
            <person name="Comeron J.M."/>
            <person name="Costello J.C."/>
            <person name="Coyne J.A."/>
            <person name="Daub J."/>
            <person name="David R.G."/>
            <person name="Delcher A.L."/>
            <person name="Delehaunty K."/>
            <person name="Do C.B."/>
            <person name="Ebling H."/>
            <person name="Edwards K."/>
            <person name="Eickbush T."/>
            <person name="Evans J.D."/>
            <person name="Filipski A."/>
            <person name="Findeiss S."/>
            <person name="Freyhult E."/>
            <person name="Fulton L."/>
            <person name="Fulton R."/>
            <person name="Garcia A.C."/>
            <person name="Gardiner A."/>
            <person name="Garfield D.A."/>
            <person name="Garvin B.E."/>
            <person name="Gibson G."/>
            <person name="Gilbert D."/>
            <person name="Gnerre S."/>
            <person name="Godfrey J."/>
            <person name="Good R."/>
            <person name="Gotea V."/>
            <person name="Gravely B."/>
            <person name="Greenberg A.J."/>
            <person name="Griffiths-Jones S."/>
            <person name="Gross S."/>
            <person name="Guigo R."/>
            <person name="Gustafson E.A."/>
            <person name="Haerty W."/>
            <person name="Hahn M.W."/>
            <person name="Halligan D.L."/>
            <person name="Halpern A.L."/>
            <person name="Halter G.M."/>
            <person name="Han M.V."/>
            <person name="Heger A."/>
            <person name="Hillier L."/>
            <person name="Hinrichs A.S."/>
            <person name="Holmes I."/>
            <person name="Hoskins R.A."/>
            <person name="Hubisz M.J."/>
            <person name="Hultmark D."/>
            <person name="Huntley M.A."/>
            <person name="Jaffe D.B."/>
            <person name="Jagadeeshan S."/>
            <person name="Jeck W.R."/>
            <person name="Johnson J."/>
            <person name="Jones C.D."/>
            <person name="Jordan W.C."/>
            <person name="Karpen G.H."/>
            <person name="Kataoka E."/>
            <person name="Keightley P.D."/>
            <person name="Kheradpour P."/>
            <person name="Kirkness E.F."/>
            <person name="Koerich L.B."/>
            <person name="Kristiansen K."/>
            <person name="Kudrna D."/>
            <person name="Kulathinal R.J."/>
            <person name="Kumar S."/>
            <person name="Kwok R."/>
            <person name="Lander E."/>
            <person name="Langley C.H."/>
            <person name="Lapoint R."/>
            <person name="Lazzaro B.P."/>
            <person name="Lee S.J."/>
            <person name="Levesque L."/>
            <person name="Li R."/>
            <person name="Lin C.F."/>
            <person name="Lin M.F."/>
            <person name="Lindblad-Toh K."/>
            <person name="Llopart A."/>
            <person name="Long M."/>
            <person name="Low L."/>
            <person name="Lozovsky E."/>
            <person name="Lu J."/>
            <person name="Luo M."/>
            <person name="Machado C.A."/>
            <person name="Makalowski W."/>
            <person name="Marzo M."/>
            <person name="Matsuda M."/>
            <person name="Matzkin L."/>
            <person name="McAllister B."/>
            <person name="McBride C.S."/>
            <person name="McKernan B."/>
            <person name="McKernan K."/>
            <person name="Mendez-Lago M."/>
            <person name="Minx P."/>
            <person name="Mollenhauer M.U."/>
            <person name="Montooth K."/>
            <person name="Mount S.M."/>
            <person name="Mu X."/>
            <person name="Myers E."/>
            <person name="Negre B."/>
            <person name="Newfeld S."/>
            <person name="Nielsen R."/>
            <person name="Noor M.A."/>
            <person name="O'Grady P."/>
            <person name="Pachter L."/>
            <person name="Papaceit M."/>
            <person name="Parisi M.J."/>
            <person name="Parisi M."/>
            <person name="Parts L."/>
            <person name="Pedersen J.S."/>
            <person name="Pesole G."/>
            <person name="Phillippy A.M."/>
            <person name="Ponting C.P."/>
            <person name="Pop M."/>
            <person name="Porcelli D."/>
            <person name="Powell J.R."/>
            <person name="Prohaska S."/>
            <person name="Pruitt K."/>
            <person name="Puig M."/>
            <person name="Quesneville H."/>
            <person name="Ram K.R."/>
            <person name="Rand D."/>
            <person name="Rasmussen M.D."/>
            <person name="Reed L.K."/>
            <person name="Reenan R."/>
            <person name="Reily A."/>
            <person name="Remington K.A."/>
            <person name="Rieger T.T."/>
            <person name="Ritchie M.G."/>
            <person name="Robin C."/>
            <person name="Rogers Y.H."/>
            <person name="Rohde C."/>
            <person name="Rozas J."/>
            <person name="Rubenfield M.J."/>
            <person name="Ruiz A."/>
            <person name="Russo S."/>
            <person name="Salzberg S.L."/>
            <person name="Sanchez-Gracia A."/>
            <person name="Saranga D.J."/>
            <person name="Sato H."/>
            <person name="Schaeffer S.W."/>
            <person name="Schatz M.C."/>
            <person name="Schlenke T."/>
            <person name="Schwartz R."/>
            <person name="Segarra C."/>
            <person name="Singh R.S."/>
            <person name="Sirot L."/>
            <person name="Sirota M."/>
            <person name="Sisneros N.B."/>
            <person name="Smith C.D."/>
            <person name="Smith T.F."/>
            <person name="Spieth J."/>
            <person name="Stage D.E."/>
            <person name="Stark A."/>
            <person name="Stephan W."/>
            <person name="Strausberg R.L."/>
            <person name="Strempel S."/>
            <person name="Sturgill D."/>
            <person name="Sutton G."/>
            <person name="Sutton G.G."/>
            <person name="Tao W."/>
            <person name="Teichmann S."/>
            <person name="Tobari Y.N."/>
            <person name="Tomimura Y."/>
            <person name="Tsolas J.M."/>
            <person name="Valente V.L."/>
            <person name="Venter E."/>
            <person name="Venter J.C."/>
            <person name="Vicario S."/>
            <person name="Vieira F.G."/>
            <person name="Vilella A.J."/>
            <person name="Villasante A."/>
            <person name="Walenz B."/>
            <person name="Wang J."/>
            <person name="Wasserman M."/>
            <person name="Watts T."/>
            <person name="Wilson D."/>
            <person name="Wilson R.K."/>
            <person name="Wing R.A."/>
            <person name="Wolfner M.F."/>
            <person name="Wong A."/>
            <person name="Wong G.K."/>
            <person name="Wu C.I."/>
            <person name="Wu G."/>
            <person name="Yamamoto D."/>
            <person name="Yang H.P."/>
            <person name="Yang S.P."/>
            <person name="Yorke J.A."/>
            <person name="Yoshida K."/>
            <person name="Zdobnov E."/>
            <person name="Zhang P."/>
            <person name="Zhang Y."/>
            <person name="Zimin A.V."/>
            <person name="Baldwin J."/>
            <person name="Abdouelleil A."/>
            <person name="Abdulkadir J."/>
            <person name="Abebe A."/>
            <person name="Abera B."/>
            <person name="Abreu J."/>
            <person name="Acer S.C."/>
            <person name="Aftuck L."/>
            <person name="Alexander A."/>
            <person name="An P."/>
            <person name="Anderson E."/>
            <person name="Anderson S."/>
            <person name="Arachi H."/>
            <person name="Azer M."/>
            <person name="Bachantsang P."/>
            <person name="Barry A."/>
            <person name="Bayul T."/>
            <person name="Berlin A."/>
            <person name="Bessette D."/>
            <person name="Bloom T."/>
            <person name="Blye J."/>
            <person name="Boguslavskiy L."/>
            <person name="Bonnet C."/>
            <person name="Boukhgalter B."/>
            <person name="Bourzgui I."/>
            <person name="Brown A."/>
            <person name="Cahill P."/>
            <person name="Channer S."/>
            <person name="Cheshatsang Y."/>
            <person name="Chuda L."/>
            <person name="Citroen M."/>
            <person name="Collymore A."/>
            <person name="Cooke P."/>
            <person name="Costello M."/>
            <person name="D'Aco K."/>
            <person name="Daza R."/>
            <person name="De Haan G."/>
            <person name="DeGray S."/>
            <person name="DeMaso C."/>
            <person name="Dhargay N."/>
            <person name="Dooley K."/>
            <person name="Dooley E."/>
            <person name="Doricent M."/>
            <person name="Dorje P."/>
            <person name="Dorjee K."/>
            <person name="Dupes A."/>
            <person name="Elong R."/>
            <person name="Falk J."/>
            <person name="Farina A."/>
            <person name="Faro S."/>
            <person name="Ferguson D."/>
            <person name="Fisher S."/>
            <person name="Foley C.D."/>
            <person name="Franke A."/>
            <person name="Friedrich D."/>
            <person name="Gadbois L."/>
            <person name="Gearin G."/>
            <person name="Gearin C.R."/>
            <person name="Giannoukos G."/>
            <person name="Goode T."/>
            <person name="Graham J."/>
            <person name="Grandbois E."/>
            <person name="Grewal S."/>
            <person name="Gyaltsen K."/>
            <person name="Hafez N."/>
            <person name="Hagos B."/>
            <person name="Hall J."/>
            <person name="Henson C."/>
            <person name="Hollinger A."/>
            <person name="Honan T."/>
            <person name="Huard M.D."/>
            <person name="Hughes L."/>
            <person name="Hurhula B."/>
            <person name="Husby M.E."/>
            <person name="Kamat A."/>
            <person name="Kanga B."/>
            <person name="Kashin S."/>
            <person name="Khazanovich D."/>
            <person name="Kisner P."/>
            <person name="Lance K."/>
            <person name="Lara M."/>
            <person name="Lee W."/>
            <person name="Lennon N."/>
            <person name="Letendre F."/>
            <person name="LeVine R."/>
            <person name="Lipovsky A."/>
            <person name="Liu X."/>
            <person name="Liu J."/>
            <person name="Liu S."/>
            <person name="Lokyitsang T."/>
            <person name="Lokyitsang Y."/>
            <person name="Lubonja R."/>
            <person name="Lui A."/>
            <person name="MacDonald P."/>
            <person name="Magnisalis V."/>
            <person name="Maru K."/>
            <person name="Matthews C."/>
            <person name="McCusker W."/>
            <person name="McDonough S."/>
            <person name="Mehta T."/>
            <person name="Meldrim J."/>
            <person name="Meneus L."/>
            <person name="Mihai O."/>
            <person name="Mihalev A."/>
            <person name="Mihova T."/>
            <person name="Mittelman R."/>
            <person name="Mlenga V."/>
            <person name="Montmayeur A."/>
            <person name="Mulrain L."/>
            <person name="Navidi A."/>
            <person name="Naylor J."/>
            <person name="Negash T."/>
            <person name="Nguyen T."/>
            <person name="Nguyen N."/>
            <person name="Nicol R."/>
            <person name="Norbu C."/>
            <person name="Norbu N."/>
            <person name="Novod N."/>
            <person name="O'Neill B."/>
            <person name="Osman S."/>
            <person name="Markiewicz E."/>
            <person name="Oyono O.L."/>
            <person name="Patti C."/>
            <person name="Phunkhang P."/>
            <person name="Pierre F."/>
            <person name="Priest M."/>
            <person name="Raghuraman S."/>
            <person name="Rege F."/>
            <person name="Reyes R."/>
            <person name="Rise C."/>
            <person name="Rogov P."/>
            <person name="Ross K."/>
            <person name="Ryan E."/>
            <person name="Settipalli S."/>
            <person name="Shea T."/>
            <person name="Sherpa N."/>
            <person name="Shi L."/>
            <person name="Shih D."/>
            <person name="Sparrow T."/>
            <person name="Spaulding J."/>
            <person name="Stalker J."/>
            <person name="Stange-Thomann N."/>
            <person name="Stavropoulos S."/>
            <person name="Stone C."/>
            <person name="Strader C."/>
            <person name="Tesfaye S."/>
            <person name="Thomson T."/>
            <person name="Thoulutsang Y."/>
            <person name="Thoulutsang D."/>
            <person name="Topham K."/>
            <person name="Topping I."/>
            <person name="Tsamla T."/>
            <person name="Vassiliev H."/>
            <person name="Vo A."/>
            <person name="Wangchuk T."/>
            <person name="Wangdi T."/>
            <person name="Weiand M."/>
            <person name="Wilkinson J."/>
            <person name="Wilson A."/>
            <person name="Yadav S."/>
            <person name="Young G."/>
            <person name="Yu Q."/>
            <person name="Zembek L."/>
            <person name="Zhong D."/>
            <person name="Zimmer A."/>
            <person name="Zwirko Z."/>
            <person name="Jaffe D.B."/>
            <person name="Alvarez P."/>
            <person name="Brockman W."/>
            <person name="Butler J."/>
            <person name="Chin C."/>
            <person name="Gnerre S."/>
            <person name="Grabherr M."/>
            <person name="Kleber M."/>
            <person name="Mauceli E."/>
            <person name="MacCallum I."/>
        </authorList>
    </citation>
    <scope>NUCLEOTIDE SEQUENCE [LARGE SCALE GENOMIC DNA]</scope>
    <source>
        <strain evidence="2 3">TSC#14021-0224.01</strain>
    </source>
</reference>
<feature type="region of interest" description="Disordered" evidence="1">
    <location>
        <begin position="1"/>
        <end position="28"/>
    </location>
</feature>
<feature type="compositionally biased region" description="Acidic residues" evidence="1">
    <location>
        <begin position="115"/>
        <end position="132"/>
    </location>
</feature>
<feature type="compositionally biased region" description="Low complexity" evidence="1">
    <location>
        <begin position="1"/>
        <end position="16"/>
    </location>
</feature>
<dbReference type="Proteomes" id="UP000008711">
    <property type="component" value="Unassembled WGS sequence"/>
</dbReference>
<evidence type="ECO:0000256" key="1">
    <source>
        <dbReference type="SAM" id="MobiDB-lite"/>
    </source>
</evidence>
<dbReference type="AlphaFoldDB" id="B3P438"/>
<dbReference type="OMA" id="LSWRTCA"/>
<protein>
    <submittedName>
        <fullName evidence="2">GG17042</fullName>
    </submittedName>
</protein>
<keyword evidence="3" id="KW-1185">Reference proteome</keyword>
<sequence length="157" mass="17019">MRHCQPQQQQQQQQQQRWNSNTSGSCSGKSRRCLPASQPAGNSFCYLGKIAWRGHGTLSDCRTPQDCECNSGLDGGRNWGPLSWRTCAQYVIFVSNDLHTGAGDSNLSDSRGDSESEAEADADSDSDSDFDSDASQAVKPGLGNHSSFKDPCNHCAQ</sequence>
<accession>B3P438</accession>